<sequence>MIRLQRIGRRNDPSYRIIVNEKSSSPKTGKFIENLGHYDPRLEKGKDLLIKADRVKYWLSVGAQTSGTLHNLLVRERVVTGKKRDVRPFKVITKAKVSEGGLAIPA</sequence>
<dbReference type="InterPro" id="IPR000307">
    <property type="entry name" value="Ribosomal_bS16"/>
</dbReference>
<evidence type="ECO:0000313" key="5">
    <source>
        <dbReference type="Proteomes" id="UP000177287"/>
    </source>
</evidence>
<dbReference type="Pfam" id="PF00886">
    <property type="entry name" value="Ribosomal_S16"/>
    <property type="match status" value="1"/>
</dbReference>
<name>A0A1G2RJT3_9BACT</name>
<evidence type="ECO:0000256" key="3">
    <source>
        <dbReference type="ARBA" id="ARBA00035310"/>
    </source>
</evidence>
<dbReference type="AlphaFoldDB" id="A0A1G2RJT3"/>
<evidence type="ECO:0000256" key="2">
    <source>
        <dbReference type="ARBA" id="ARBA00023274"/>
    </source>
</evidence>
<organism evidence="4 5">
    <name type="scientific">Candidatus Wildermuthbacteria bacterium RIFCSPLOWO2_01_FULL_47_18</name>
    <dbReference type="NCBI Taxonomy" id="1802460"/>
    <lineage>
        <taxon>Bacteria</taxon>
        <taxon>Candidatus Wildermuthiibacteriota</taxon>
    </lineage>
</organism>
<dbReference type="SUPFAM" id="SSF54565">
    <property type="entry name" value="Ribosomal protein S16"/>
    <property type="match status" value="1"/>
</dbReference>
<protein>
    <recommendedName>
        <fullName evidence="3">30S ribosomal protein S16</fullName>
    </recommendedName>
</protein>
<dbReference type="PANTHER" id="PTHR12919:SF39">
    <property type="entry name" value="SMALL RIBOSOMAL SUBUNIT PROTEIN BS16M_BS16C"/>
    <property type="match status" value="1"/>
</dbReference>
<dbReference type="EMBL" id="MHUF01000015">
    <property type="protein sequence ID" value="OHA72629.1"/>
    <property type="molecule type" value="Genomic_DNA"/>
</dbReference>
<dbReference type="GO" id="GO:0003735">
    <property type="term" value="F:structural constituent of ribosome"/>
    <property type="evidence" value="ECO:0007669"/>
    <property type="project" value="InterPro"/>
</dbReference>
<dbReference type="GO" id="GO:0015935">
    <property type="term" value="C:small ribosomal subunit"/>
    <property type="evidence" value="ECO:0007669"/>
    <property type="project" value="TreeGrafter"/>
</dbReference>
<dbReference type="Gene3D" id="3.30.1320.10">
    <property type="match status" value="1"/>
</dbReference>
<dbReference type="PANTHER" id="PTHR12919">
    <property type="entry name" value="30S RIBOSOMAL PROTEIN S16"/>
    <property type="match status" value="1"/>
</dbReference>
<comment type="caution">
    <text evidence="4">The sequence shown here is derived from an EMBL/GenBank/DDBJ whole genome shotgun (WGS) entry which is preliminary data.</text>
</comment>
<dbReference type="Proteomes" id="UP000177287">
    <property type="component" value="Unassembled WGS sequence"/>
</dbReference>
<evidence type="ECO:0000256" key="1">
    <source>
        <dbReference type="ARBA" id="ARBA00022980"/>
    </source>
</evidence>
<proteinExistence type="predicted"/>
<dbReference type="NCBIfam" id="TIGR00002">
    <property type="entry name" value="S16"/>
    <property type="match status" value="1"/>
</dbReference>
<keyword evidence="2" id="KW-0687">Ribonucleoprotein</keyword>
<gene>
    <name evidence="4" type="ORF">A3A27_00890</name>
</gene>
<accession>A0A1G2RJT3</accession>
<dbReference type="InterPro" id="IPR023803">
    <property type="entry name" value="Ribosomal_bS16_dom_sf"/>
</dbReference>
<dbReference type="GO" id="GO:0005737">
    <property type="term" value="C:cytoplasm"/>
    <property type="evidence" value="ECO:0007669"/>
    <property type="project" value="UniProtKB-ARBA"/>
</dbReference>
<keyword evidence="1 4" id="KW-0689">Ribosomal protein</keyword>
<dbReference type="GO" id="GO:0006412">
    <property type="term" value="P:translation"/>
    <property type="evidence" value="ECO:0007669"/>
    <property type="project" value="InterPro"/>
</dbReference>
<evidence type="ECO:0000313" key="4">
    <source>
        <dbReference type="EMBL" id="OHA72629.1"/>
    </source>
</evidence>
<reference evidence="4 5" key="1">
    <citation type="journal article" date="2016" name="Nat. Commun.">
        <title>Thousands of microbial genomes shed light on interconnected biogeochemical processes in an aquifer system.</title>
        <authorList>
            <person name="Anantharaman K."/>
            <person name="Brown C.T."/>
            <person name="Hug L.A."/>
            <person name="Sharon I."/>
            <person name="Castelle C.J."/>
            <person name="Probst A.J."/>
            <person name="Thomas B.C."/>
            <person name="Singh A."/>
            <person name="Wilkins M.J."/>
            <person name="Karaoz U."/>
            <person name="Brodie E.L."/>
            <person name="Williams K.H."/>
            <person name="Hubbard S.S."/>
            <person name="Banfield J.F."/>
        </authorList>
    </citation>
    <scope>NUCLEOTIDE SEQUENCE [LARGE SCALE GENOMIC DNA]</scope>
</reference>